<evidence type="ECO:0000313" key="2">
    <source>
        <dbReference type="EMBL" id="CAJ1411191.1"/>
    </source>
</evidence>
<dbReference type="EMBL" id="CAUJNA010003861">
    <property type="protein sequence ID" value="CAJ1411191.1"/>
    <property type="molecule type" value="Genomic_DNA"/>
</dbReference>
<comment type="caution">
    <text evidence="2">The sequence shown here is derived from an EMBL/GenBank/DDBJ whole genome shotgun (WGS) entry which is preliminary data.</text>
</comment>
<sequence>MSVSPDHGVGHGLCRLRSPNSFDQVARSGHFRAATARRVLMGFGMIFDGSLSSLLAAAPVESMRCPTKQQVQLAGDVLFRASAETDRVDVFIGHSWSAGRWQKFLALCLFFNLDLAVSCSLGTCGVAIAALLGSRGMTGLGGSSLAMPCLVYLPMTVFFAVFFFGQKLCERRSPSVWVDKLCIHQTDMGLKAEQIAALPVFVARSSRMLILWDETYFERLWCNLELATFSRHGGAEKVELLPLWLAPWLLFSILSDLLSATIFEVLEHVFPNWSVAWMDGIIGMAERVLGHNPAMLKFVVWFVIWMISSIVYLPASIPSFFSFRMKLRNHQLLLDQMAGFDVRKAKCTVPTDREAIEQQVKELFKEEHRPMSWLPPEGVDEGEVSLDNRLNRLWRMDPLDSFNAYIRGALRENVITQIGKELYVPWRTCLTAFLPMIFYSLVNVLGCDNGPCETSFKLAGFSSVRQYMIVQSIGWVLCIVLAFPLTYPTLLQMLKCALSSGCPGSVQLFLAFLCCPLAYVYCYICGSLIWASLVSLVQNYSPFQLLVFMLVMTLLVAQVMWLFIRNSHLKHLPSRCIRRQTYQEVNSGFLFDCA</sequence>
<keyword evidence="1" id="KW-0812">Transmembrane</keyword>
<gene>
    <name evidence="2" type="ORF">EVOR1521_LOCUS31821</name>
</gene>
<keyword evidence="3" id="KW-1185">Reference proteome</keyword>
<feature type="transmembrane region" description="Helical" evidence="1">
    <location>
        <begin position="508"/>
        <end position="531"/>
    </location>
</feature>
<feature type="transmembrane region" description="Helical" evidence="1">
    <location>
        <begin position="39"/>
        <end position="60"/>
    </location>
</feature>
<dbReference type="AlphaFoldDB" id="A0AA36JST9"/>
<keyword evidence="1" id="KW-0472">Membrane</keyword>
<accession>A0AA36JST9</accession>
<proteinExistence type="predicted"/>
<keyword evidence="1" id="KW-1133">Transmembrane helix</keyword>
<organism evidence="2 3">
    <name type="scientific">Effrenium voratum</name>
    <dbReference type="NCBI Taxonomy" id="2562239"/>
    <lineage>
        <taxon>Eukaryota</taxon>
        <taxon>Sar</taxon>
        <taxon>Alveolata</taxon>
        <taxon>Dinophyceae</taxon>
        <taxon>Suessiales</taxon>
        <taxon>Symbiodiniaceae</taxon>
        <taxon>Effrenium</taxon>
    </lineage>
</organism>
<feature type="transmembrane region" description="Helical" evidence="1">
    <location>
        <begin position="240"/>
        <end position="263"/>
    </location>
</feature>
<feature type="transmembrane region" description="Helical" evidence="1">
    <location>
        <begin position="104"/>
        <end position="133"/>
    </location>
</feature>
<protein>
    <recommendedName>
        <fullName evidence="4">Transmembrane protein</fullName>
    </recommendedName>
</protein>
<dbReference type="Proteomes" id="UP001178507">
    <property type="component" value="Unassembled WGS sequence"/>
</dbReference>
<evidence type="ECO:0000256" key="1">
    <source>
        <dbReference type="SAM" id="Phobius"/>
    </source>
</evidence>
<feature type="transmembrane region" description="Helical" evidence="1">
    <location>
        <begin position="298"/>
        <end position="321"/>
    </location>
</feature>
<reference evidence="2" key="1">
    <citation type="submission" date="2023-08" db="EMBL/GenBank/DDBJ databases">
        <authorList>
            <person name="Chen Y."/>
            <person name="Shah S."/>
            <person name="Dougan E. K."/>
            <person name="Thang M."/>
            <person name="Chan C."/>
        </authorList>
    </citation>
    <scope>NUCLEOTIDE SEQUENCE</scope>
</reference>
<evidence type="ECO:0000313" key="3">
    <source>
        <dbReference type="Proteomes" id="UP001178507"/>
    </source>
</evidence>
<feature type="transmembrane region" description="Helical" evidence="1">
    <location>
        <begin position="543"/>
        <end position="564"/>
    </location>
</feature>
<name>A0AA36JST9_9DINO</name>
<feature type="transmembrane region" description="Helical" evidence="1">
    <location>
        <begin position="145"/>
        <end position="165"/>
    </location>
</feature>
<feature type="transmembrane region" description="Helical" evidence="1">
    <location>
        <begin position="428"/>
        <end position="446"/>
    </location>
</feature>
<evidence type="ECO:0008006" key="4">
    <source>
        <dbReference type="Google" id="ProtNLM"/>
    </source>
</evidence>
<feature type="transmembrane region" description="Helical" evidence="1">
    <location>
        <begin position="466"/>
        <end position="487"/>
    </location>
</feature>